<dbReference type="PANTHER" id="PTHR11102:SF160">
    <property type="entry name" value="ERAD-ASSOCIATED E3 UBIQUITIN-PROTEIN LIGASE COMPONENT HRD3"/>
    <property type="match status" value="1"/>
</dbReference>
<dbReference type="InterPro" id="IPR011990">
    <property type="entry name" value="TPR-like_helical_dom_sf"/>
</dbReference>
<evidence type="ECO:0000313" key="1">
    <source>
        <dbReference type="EMBL" id="KGF46415.1"/>
    </source>
</evidence>
<reference evidence="1 2" key="1">
    <citation type="submission" date="2014-07" db="EMBL/GenBank/DDBJ databases">
        <authorList>
            <person name="McCorrison J."/>
            <person name="Sanka R."/>
            <person name="Torralba M."/>
            <person name="Gillis M."/>
            <person name="Haft D.H."/>
            <person name="Methe B."/>
            <person name="Sutton G."/>
            <person name="Nelson K.E."/>
        </authorList>
    </citation>
    <scope>NUCLEOTIDE SEQUENCE [LARGE SCALE GENOMIC DNA]</scope>
    <source>
        <strain evidence="1 2">DNF00314</strain>
    </source>
</reference>
<dbReference type="PANTHER" id="PTHR11102">
    <property type="entry name" value="SEL-1-LIKE PROTEIN"/>
    <property type="match status" value="1"/>
</dbReference>
<dbReference type="InterPro" id="IPR050767">
    <property type="entry name" value="Sel1_AlgK"/>
</dbReference>
<organism evidence="1 2">
    <name type="scientific">Veillonella montpellierensis DNF00314</name>
    <dbReference type="NCBI Taxonomy" id="1401067"/>
    <lineage>
        <taxon>Bacteria</taxon>
        <taxon>Bacillati</taxon>
        <taxon>Bacillota</taxon>
        <taxon>Negativicutes</taxon>
        <taxon>Veillonellales</taxon>
        <taxon>Veillonellaceae</taxon>
        <taxon>Veillonella</taxon>
    </lineage>
</organism>
<dbReference type="eggNOG" id="COG0790">
    <property type="taxonomic scope" value="Bacteria"/>
</dbReference>
<dbReference type="Proteomes" id="UP000029628">
    <property type="component" value="Unassembled WGS sequence"/>
</dbReference>
<dbReference type="AlphaFoldDB" id="A0A096AHU1"/>
<name>A0A096AHU1_9FIRM</name>
<dbReference type="Gene3D" id="1.25.40.10">
    <property type="entry name" value="Tetratricopeptide repeat domain"/>
    <property type="match status" value="1"/>
</dbReference>
<evidence type="ECO:0000313" key="2">
    <source>
        <dbReference type="Proteomes" id="UP000029628"/>
    </source>
</evidence>
<accession>A0A096AHU1</accession>
<keyword evidence="2" id="KW-1185">Reference proteome</keyword>
<evidence type="ECO:0008006" key="3">
    <source>
        <dbReference type="Google" id="ProtNLM"/>
    </source>
</evidence>
<sequence length="721" mass="82327">MGIYFTDEVQIAYEKVFYSWDPLIIQEGQSKLQIYADQGNGDAAALLSRTYAGSEFFWPGASIKENDALTAHYLQQSIKQSSAIGLLQGLRTAGAILPSLNRQLPITKEEAFNRVLSAAIQGDVYCQYVIGNVYYWGDYTTIGPSAINRLHAHANWMSKLKKLFISTRTYYQKLATIEAAYWLDLSLTNGFSMFPDNLRNLYLRQKKYDLARSVMTRAASCGNPNAMYWCGIYAEKDDNDIEKALYWYEQAAQYHDIDGLEEAGDMYFKDKGIPLNGPKAVTYYEEAASLGNPYCMIQCVYAYFFGLHGITADYGRSAYWALRALGSSHESYLYPFLSYMYLHGLGVTQDRAAALYYLQKGLQEFKRRAKENNFQYVPLMQEILFCALGYAHEHGYFTKTPDFEKAVLAYQQANCREGEERLKSFSYANGIWTRHDESSRTTCYQFDNIYPRQHYTLYISKHASTPAHRTSLHSWDMLVQELSTHHELHLTYNTVKSVPHMFVAIASVSAKEIDAQHIEITFYGSQEISREDGLLLQKEPSKKENTYIPMVPINDGQQFLVDQNVSTVVPRSEAMSIISNLYSTGALPSMHDWHTQYRTLPIPVDSIILEVDQQTFILTDLPNDQEEITAALLILQDGGCSKVALHLESFKTGAFCMYRSKHHATSYRVQLFMPNQGSPIVCETEIHNIISLNYWLSAFLLNGSYPDTSSWRKKRLKLKKS</sequence>
<dbReference type="SUPFAM" id="SSF81901">
    <property type="entry name" value="HCP-like"/>
    <property type="match status" value="1"/>
</dbReference>
<dbReference type="RefSeq" id="WP_038153254.1">
    <property type="nucleotide sequence ID" value="NZ_JRNT01000041.1"/>
</dbReference>
<gene>
    <name evidence="1" type="ORF">HMPREF0872_08420</name>
</gene>
<dbReference type="Pfam" id="PF08238">
    <property type="entry name" value="Sel1"/>
    <property type="match status" value="6"/>
</dbReference>
<dbReference type="InterPro" id="IPR006597">
    <property type="entry name" value="Sel1-like"/>
</dbReference>
<dbReference type="EMBL" id="JRNT01000041">
    <property type="protein sequence ID" value="KGF46415.1"/>
    <property type="molecule type" value="Genomic_DNA"/>
</dbReference>
<protein>
    <recommendedName>
        <fullName evidence="3">Sel1 repeat protein</fullName>
    </recommendedName>
</protein>
<dbReference type="SMART" id="SM00671">
    <property type="entry name" value="SEL1"/>
    <property type="match status" value="3"/>
</dbReference>
<proteinExistence type="predicted"/>
<comment type="caution">
    <text evidence="1">The sequence shown here is derived from an EMBL/GenBank/DDBJ whole genome shotgun (WGS) entry which is preliminary data.</text>
</comment>